<proteinExistence type="predicted"/>
<name>A0A7C9ADD8_OPUST</name>
<organism evidence="1">
    <name type="scientific">Opuntia streptacantha</name>
    <name type="common">Prickly pear cactus</name>
    <name type="synonym">Opuntia cardona</name>
    <dbReference type="NCBI Taxonomy" id="393608"/>
    <lineage>
        <taxon>Eukaryota</taxon>
        <taxon>Viridiplantae</taxon>
        <taxon>Streptophyta</taxon>
        <taxon>Embryophyta</taxon>
        <taxon>Tracheophyta</taxon>
        <taxon>Spermatophyta</taxon>
        <taxon>Magnoliopsida</taxon>
        <taxon>eudicotyledons</taxon>
        <taxon>Gunneridae</taxon>
        <taxon>Pentapetalae</taxon>
        <taxon>Caryophyllales</taxon>
        <taxon>Cactineae</taxon>
        <taxon>Cactaceae</taxon>
        <taxon>Opuntioideae</taxon>
        <taxon>Opuntia</taxon>
    </lineage>
</organism>
<dbReference type="AlphaFoldDB" id="A0A7C9ADD8"/>
<reference evidence="1" key="2">
    <citation type="submission" date="2020-07" db="EMBL/GenBank/DDBJ databases">
        <authorList>
            <person name="Vera ALvarez R."/>
            <person name="Arias-Moreno D.M."/>
            <person name="Jimenez-Jacinto V."/>
            <person name="Jimenez-Bremont J.F."/>
            <person name="Swaminathan K."/>
            <person name="Moose S.P."/>
            <person name="Guerrero-Gonzalez M.L."/>
            <person name="Marino-Ramirez L."/>
            <person name="Landsman D."/>
            <person name="Rodriguez-Kessler M."/>
            <person name="Delgado-Sanchez P."/>
        </authorList>
    </citation>
    <scope>NUCLEOTIDE SEQUENCE</scope>
    <source>
        <tissue evidence="1">Cladode</tissue>
    </source>
</reference>
<sequence>MVSSPDVTFVLFRYVEKFCVQLLRCTILQCFTCKFLVVQRNLYSLVTCIFSPRCICHIDCFKRFLLIWLSRAYALKSMIDALGKPPSSLPHQKKKKRKRVKKLFIIRRKKHC</sequence>
<reference evidence="1" key="1">
    <citation type="journal article" date="2013" name="J. Plant Res.">
        <title>Effect of fungi and light on seed germination of three Opuntia species from semiarid lands of central Mexico.</title>
        <authorList>
            <person name="Delgado-Sanchez P."/>
            <person name="Jimenez-Bremont J.F."/>
            <person name="Guerrero-Gonzalez Mde L."/>
            <person name="Flores J."/>
        </authorList>
    </citation>
    <scope>NUCLEOTIDE SEQUENCE</scope>
    <source>
        <tissue evidence="1">Cladode</tissue>
    </source>
</reference>
<protein>
    <submittedName>
        <fullName evidence="1">Uncharacterized protein</fullName>
    </submittedName>
</protein>
<accession>A0A7C9ADD8</accession>
<dbReference type="EMBL" id="GISG01218879">
    <property type="protein sequence ID" value="MBA4662935.1"/>
    <property type="molecule type" value="Transcribed_RNA"/>
</dbReference>
<evidence type="ECO:0000313" key="1">
    <source>
        <dbReference type="EMBL" id="MBA4662935.1"/>
    </source>
</evidence>